<accession>A0ABW2K2D8</accession>
<keyword evidence="2" id="KW-1185">Reference proteome</keyword>
<reference evidence="2" key="1">
    <citation type="journal article" date="2019" name="Int. J. Syst. Evol. Microbiol.">
        <title>The Global Catalogue of Microorganisms (GCM) 10K type strain sequencing project: providing services to taxonomists for standard genome sequencing and annotation.</title>
        <authorList>
            <consortium name="The Broad Institute Genomics Platform"/>
            <consortium name="The Broad Institute Genome Sequencing Center for Infectious Disease"/>
            <person name="Wu L."/>
            <person name="Ma J."/>
        </authorList>
    </citation>
    <scope>NUCLEOTIDE SEQUENCE [LARGE SCALE GENOMIC DNA]</scope>
    <source>
        <strain evidence="2">CCUG 73951</strain>
    </source>
</reference>
<name>A0ABW2K2D8_9BACI</name>
<evidence type="ECO:0000313" key="2">
    <source>
        <dbReference type="Proteomes" id="UP001596494"/>
    </source>
</evidence>
<dbReference type="Pfam" id="PF04816">
    <property type="entry name" value="TrmK"/>
    <property type="match status" value="1"/>
</dbReference>
<comment type="caution">
    <text evidence="1">The sequence shown here is derived from an EMBL/GenBank/DDBJ whole genome shotgun (WGS) entry which is preliminary data.</text>
</comment>
<proteinExistence type="predicted"/>
<gene>
    <name evidence="1" type="ORF">ACFQMN_08435</name>
</gene>
<dbReference type="Gene3D" id="1.10.287.1890">
    <property type="match status" value="1"/>
</dbReference>
<dbReference type="RefSeq" id="WP_289214478.1">
    <property type="nucleotide sequence ID" value="NZ_JAPVRC010000001.1"/>
</dbReference>
<sequence length="235" mass="27121">MNGNQLSKRLKTIADYLVEPVYFADIGSDHAYLPCYVCSRNSEAFAIAGELNRGPFLSAQKEVADNQLEDRIEVKQGNGLEVIDERVNQIVIAGMGGPLIRDILEEGKNKLRKVSRIIAQPNIDARSIRRWLIENNYNLVEECIIVENGHIYEILVAEEGDGLENYNENILEKQLWFGPHLLEEKNDAFQMKWQQEKEKKQQIIHRIQNSPFPDESKLKIFEKEIRWIEEALTNG</sequence>
<dbReference type="PANTHER" id="PTHR38451">
    <property type="entry name" value="TRNA (ADENINE(22)-N(1))-METHYLTRANSFERASE"/>
    <property type="match status" value="1"/>
</dbReference>
<dbReference type="PIRSF" id="PIRSF018637">
    <property type="entry name" value="TrmK"/>
    <property type="match status" value="1"/>
</dbReference>
<dbReference type="InterPro" id="IPR006901">
    <property type="entry name" value="TrmK"/>
</dbReference>
<dbReference type="PANTHER" id="PTHR38451:SF1">
    <property type="entry name" value="TRNA (ADENINE(22)-N(1))-METHYLTRANSFERASE"/>
    <property type="match status" value="1"/>
</dbReference>
<organism evidence="1 2">
    <name type="scientific">Halobacillus campisalis</name>
    <dbReference type="NCBI Taxonomy" id="435909"/>
    <lineage>
        <taxon>Bacteria</taxon>
        <taxon>Bacillati</taxon>
        <taxon>Bacillota</taxon>
        <taxon>Bacilli</taxon>
        <taxon>Bacillales</taxon>
        <taxon>Bacillaceae</taxon>
        <taxon>Halobacillus</taxon>
    </lineage>
</organism>
<dbReference type="Gene3D" id="3.40.50.150">
    <property type="entry name" value="Vaccinia Virus protein VP39"/>
    <property type="match status" value="1"/>
</dbReference>
<dbReference type="Proteomes" id="UP001596494">
    <property type="component" value="Unassembled WGS sequence"/>
</dbReference>
<dbReference type="EMBL" id="JBHTBY010000006">
    <property type="protein sequence ID" value="MFC7320904.1"/>
    <property type="molecule type" value="Genomic_DNA"/>
</dbReference>
<protein>
    <submittedName>
        <fullName evidence="1">tRNA (Adenine(22)-N(1))-methyltransferase</fullName>
    </submittedName>
</protein>
<evidence type="ECO:0000313" key="1">
    <source>
        <dbReference type="EMBL" id="MFC7320904.1"/>
    </source>
</evidence>
<dbReference type="InterPro" id="IPR029063">
    <property type="entry name" value="SAM-dependent_MTases_sf"/>
</dbReference>
<dbReference type="SUPFAM" id="SSF53335">
    <property type="entry name" value="S-adenosyl-L-methionine-dependent methyltransferases"/>
    <property type="match status" value="1"/>
</dbReference>